<feature type="signal peptide" evidence="3">
    <location>
        <begin position="1"/>
        <end position="23"/>
    </location>
</feature>
<dbReference type="AlphaFoldDB" id="A0AAD8RXK0"/>
<proteinExistence type="predicted"/>
<name>A0AAD8RXK0_LOLMU</name>
<dbReference type="GO" id="GO:0030247">
    <property type="term" value="F:polysaccharide binding"/>
    <property type="evidence" value="ECO:0007669"/>
    <property type="project" value="InterPro"/>
</dbReference>
<dbReference type="Proteomes" id="UP001231189">
    <property type="component" value="Unassembled WGS sequence"/>
</dbReference>
<comment type="subcellular location">
    <subcellularLocation>
        <location evidence="1">Membrane</location>
        <topology evidence="1">Single-pass membrane protein</topology>
    </subcellularLocation>
</comment>
<protein>
    <recommendedName>
        <fullName evidence="4">Wall-associated receptor kinase galacturonan-binding domain-containing protein</fullName>
    </recommendedName>
</protein>
<sequence>MATITISLVLMTLALQLSSAALAADIVVPSLPPETCTRRCGKVAVPYPFGVGPGCYWPGFNLTCVNDTNGPLLLGDGTLRVDHISLQNSTVRVIRHGDIKIIHDEESADSGTGTFSGGLRADDGPYALSVSNELVVIGCHVLATLDERFTRISKSGCASICGNTAHESTTTSNVPGSGRKVCTHGRSHHRVEEGRSTRLRIWGKKIDTESVQESGLVNA</sequence>
<gene>
    <name evidence="5" type="ORF">QYE76_006967</name>
</gene>
<dbReference type="EMBL" id="JAUUTY010000005">
    <property type="protein sequence ID" value="KAK1632652.1"/>
    <property type="molecule type" value="Genomic_DNA"/>
</dbReference>
<comment type="caution">
    <text evidence="5">The sequence shown here is derived from an EMBL/GenBank/DDBJ whole genome shotgun (WGS) entry which is preliminary data.</text>
</comment>
<dbReference type="InterPro" id="IPR025287">
    <property type="entry name" value="WAK_GUB"/>
</dbReference>
<feature type="chain" id="PRO_5042264031" description="Wall-associated receptor kinase galacturonan-binding domain-containing protein" evidence="3">
    <location>
        <begin position="24"/>
        <end position="219"/>
    </location>
</feature>
<evidence type="ECO:0000256" key="2">
    <source>
        <dbReference type="ARBA" id="ARBA00022729"/>
    </source>
</evidence>
<evidence type="ECO:0000259" key="4">
    <source>
        <dbReference type="Pfam" id="PF13947"/>
    </source>
</evidence>
<feature type="domain" description="Wall-associated receptor kinase galacturonan-binding" evidence="4">
    <location>
        <begin position="36"/>
        <end position="95"/>
    </location>
</feature>
<organism evidence="5 6">
    <name type="scientific">Lolium multiflorum</name>
    <name type="common">Italian ryegrass</name>
    <name type="synonym">Lolium perenne subsp. multiflorum</name>
    <dbReference type="NCBI Taxonomy" id="4521"/>
    <lineage>
        <taxon>Eukaryota</taxon>
        <taxon>Viridiplantae</taxon>
        <taxon>Streptophyta</taxon>
        <taxon>Embryophyta</taxon>
        <taxon>Tracheophyta</taxon>
        <taxon>Spermatophyta</taxon>
        <taxon>Magnoliopsida</taxon>
        <taxon>Liliopsida</taxon>
        <taxon>Poales</taxon>
        <taxon>Poaceae</taxon>
        <taxon>BOP clade</taxon>
        <taxon>Pooideae</taxon>
        <taxon>Poodae</taxon>
        <taxon>Poeae</taxon>
        <taxon>Poeae Chloroplast Group 2 (Poeae type)</taxon>
        <taxon>Loliodinae</taxon>
        <taxon>Loliinae</taxon>
        <taxon>Lolium</taxon>
    </lineage>
</organism>
<evidence type="ECO:0000256" key="1">
    <source>
        <dbReference type="ARBA" id="ARBA00004167"/>
    </source>
</evidence>
<dbReference type="GO" id="GO:0016020">
    <property type="term" value="C:membrane"/>
    <property type="evidence" value="ECO:0007669"/>
    <property type="project" value="UniProtKB-SubCell"/>
</dbReference>
<keyword evidence="6" id="KW-1185">Reference proteome</keyword>
<dbReference type="PANTHER" id="PTHR33491">
    <property type="entry name" value="OSJNBA0016N04.9 PROTEIN"/>
    <property type="match status" value="1"/>
</dbReference>
<evidence type="ECO:0000256" key="3">
    <source>
        <dbReference type="SAM" id="SignalP"/>
    </source>
</evidence>
<dbReference type="Pfam" id="PF13947">
    <property type="entry name" value="GUB_WAK_bind"/>
    <property type="match status" value="1"/>
</dbReference>
<evidence type="ECO:0000313" key="5">
    <source>
        <dbReference type="EMBL" id="KAK1632652.1"/>
    </source>
</evidence>
<keyword evidence="2 3" id="KW-0732">Signal</keyword>
<evidence type="ECO:0000313" key="6">
    <source>
        <dbReference type="Proteomes" id="UP001231189"/>
    </source>
</evidence>
<reference evidence="5" key="1">
    <citation type="submission" date="2023-07" db="EMBL/GenBank/DDBJ databases">
        <title>A chromosome-level genome assembly of Lolium multiflorum.</title>
        <authorList>
            <person name="Chen Y."/>
            <person name="Copetti D."/>
            <person name="Kolliker R."/>
            <person name="Studer B."/>
        </authorList>
    </citation>
    <scope>NUCLEOTIDE SEQUENCE</scope>
    <source>
        <strain evidence="5">02402/16</strain>
        <tissue evidence="5">Leaf</tissue>
    </source>
</reference>
<accession>A0AAD8RXK0</accession>